<evidence type="ECO:0000313" key="18">
    <source>
        <dbReference type="EMBL" id="CAI8047291.1"/>
    </source>
</evidence>
<evidence type="ECO:0000256" key="13">
    <source>
        <dbReference type="ARBA" id="ARBA00054113"/>
    </source>
</evidence>
<evidence type="ECO:0000256" key="9">
    <source>
        <dbReference type="ARBA" id="ARBA00022786"/>
    </source>
</evidence>
<evidence type="ECO:0000256" key="5">
    <source>
        <dbReference type="ARBA" id="ARBA00022618"/>
    </source>
</evidence>
<dbReference type="Pfam" id="PF12861">
    <property type="entry name" value="zf-ANAPC11"/>
    <property type="match status" value="1"/>
</dbReference>
<gene>
    <name evidence="18" type="ORF">GBAR_LOCUS26132</name>
</gene>
<keyword evidence="6" id="KW-0479">Metal-binding</keyword>
<comment type="pathway">
    <text evidence="2">Protein modification; protein ubiquitination.</text>
</comment>
<dbReference type="GO" id="GO:0008270">
    <property type="term" value="F:zinc ion binding"/>
    <property type="evidence" value="ECO:0007669"/>
    <property type="project" value="UniProtKB-KW"/>
</dbReference>
<evidence type="ECO:0000256" key="16">
    <source>
        <dbReference type="PROSITE-ProRule" id="PRU00175"/>
    </source>
</evidence>
<keyword evidence="19" id="KW-1185">Reference proteome</keyword>
<evidence type="ECO:0000256" key="15">
    <source>
        <dbReference type="ARBA" id="ARBA00078349"/>
    </source>
</evidence>
<dbReference type="InterPro" id="IPR024991">
    <property type="entry name" value="RING-H2_APC11"/>
</dbReference>
<evidence type="ECO:0000256" key="8">
    <source>
        <dbReference type="ARBA" id="ARBA00022776"/>
    </source>
</evidence>
<keyword evidence="8" id="KW-0498">Mitosis</keyword>
<comment type="caution">
    <text evidence="18">The sequence shown here is derived from an EMBL/GenBank/DDBJ whole genome shotgun (WGS) entry which is preliminary data.</text>
</comment>
<dbReference type="Gene3D" id="3.30.40.10">
    <property type="entry name" value="Zinc/RING finger domain, C3HC4 (zinc finger)"/>
    <property type="match status" value="1"/>
</dbReference>
<evidence type="ECO:0000313" key="19">
    <source>
        <dbReference type="Proteomes" id="UP001174909"/>
    </source>
</evidence>
<proteinExistence type="inferred from homology"/>
<comment type="subcellular location">
    <subcellularLocation>
        <location evidence="1">Nucleus</location>
    </subcellularLocation>
</comment>
<dbReference type="EMBL" id="CASHTH010003625">
    <property type="protein sequence ID" value="CAI8047291.1"/>
    <property type="molecule type" value="Genomic_DNA"/>
</dbReference>
<dbReference type="AlphaFoldDB" id="A0AA35XCF7"/>
<dbReference type="GO" id="GO:0051301">
    <property type="term" value="P:cell division"/>
    <property type="evidence" value="ECO:0007669"/>
    <property type="project" value="UniProtKB-KW"/>
</dbReference>
<keyword evidence="7 16" id="KW-0863">Zinc-finger</keyword>
<evidence type="ECO:0000256" key="1">
    <source>
        <dbReference type="ARBA" id="ARBA00004123"/>
    </source>
</evidence>
<dbReference type="GO" id="GO:0097602">
    <property type="term" value="F:cullin family protein binding"/>
    <property type="evidence" value="ECO:0007669"/>
    <property type="project" value="InterPro"/>
</dbReference>
<evidence type="ECO:0000256" key="3">
    <source>
        <dbReference type="ARBA" id="ARBA00009273"/>
    </source>
</evidence>
<dbReference type="CDD" id="cd16456">
    <property type="entry name" value="RING-H2_APC11"/>
    <property type="match status" value="1"/>
</dbReference>
<dbReference type="PROSITE" id="PS50089">
    <property type="entry name" value="ZF_RING_2"/>
    <property type="match status" value="1"/>
</dbReference>
<evidence type="ECO:0000259" key="17">
    <source>
        <dbReference type="PROSITE" id="PS50089"/>
    </source>
</evidence>
<evidence type="ECO:0000256" key="4">
    <source>
        <dbReference type="ARBA" id="ARBA00013928"/>
    </source>
</evidence>
<dbReference type="InterPro" id="IPR051031">
    <property type="entry name" value="RING-box_E3_Ubiquitin_Ligase"/>
</dbReference>
<dbReference type="GO" id="GO:0005680">
    <property type="term" value="C:anaphase-promoting complex"/>
    <property type="evidence" value="ECO:0007669"/>
    <property type="project" value="InterPro"/>
</dbReference>
<dbReference type="GO" id="GO:0031145">
    <property type="term" value="P:anaphase-promoting complex-dependent catabolic process"/>
    <property type="evidence" value="ECO:0007669"/>
    <property type="project" value="InterPro"/>
</dbReference>
<dbReference type="Proteomes" id="UP001174909">
    <property type="component" value="Unassembled WGS sequence"/>
</dbReference>
<keyword evidence="10" id="KW-0862">Zinc</keyword>
<comment type="function">
    <text evidence="13">Together with the cullin protein ANAPC2, constitutes the catalytic component of the anaphase promoting complex/cyclosome (APC/C), a cell cycle-regulated E3 ubiquitin ligase that controls progression through mitosis and the G1 phase of the cell cycle. The APC/C complex acts by mediating ubiquitination and subsequent degradation of target proteins: it mainly mediates the formation of 'Lys-11'-linked polyubiquitin chains and, to a lower extent, the formation of 'Lys-48'- and 'Lys-63'-linked polyubiquitin chains. The APC/C complex catalyzes assembly of branched 'Lys-11'-/'Lys-48'-linked branched ubiquitin chains on target proteins. May recruit the E2 ubiquitin-conjugating enzymes to the complex.</text>
</comment>
<organism evidence="18 19">
    <name type="scientific">Geodia barretti</name>
    <name type="common">Barrett's horny sponge</name>
    <dbReference type="NCBI Taxonomy" id="519541"/>
    <lineage>
        <taxon>Eukaryota</taxon>
        <taxon>Metazoa</taxon>
        <taxon>Porifera</taxon>
        <taxon>Demospongiae</taxon>
        <taxon>Heteroscleromorpha</taxon>
        <taxon>Tetractinellida</taxon>
        <taxon>Astrophorina</taxon>
        <taxon>Geodiidae</taxon>
        <taxon>Geodia</taxon>
    </lineage>
</organism>
<evidence type="ECO:0000256" key="2">
    <source>
        <dbReference type="ARBA" id="ARBA00004906"/>
    </source>
</evidence>
<dbReference type="SUPFAM" id="SSF57850">
    <property type="entry name" value="RING/U-box"/>
    <property type="match status" value="1"/>
</dbReference>
<accession>A0AA35XCF7</accession>
<name>A0AA35XCF7_GEOBA</name>
<dbReference type="PANTHER" id="PTHR11210">
    <property type="entry name" value="RING BOX"/>
    <property type="match status" value="1"/>
</dbReference>
<comment type="subunit">
    <text evidence="14">The mammalian APC/C is composed at least of 14 distinct subunits ANAPC1, ANAPC2, CDC27/APC3, ANAPC4, ANAPC5, CDC16/APC6, ANAPC7, CDC23/APC8, ANAPC10, ANAPC11, CDC26/APC12, ANAPC13, ANAPC15 and ANAPC16 that assemble into a complex of at least 19 chains with a combined molecular mass of around 1.2 MDa; APC/C interacts with FZR1 and FBXO5. Interacts with the cullin domain of ANAPC2. Interacts with UBE2D2.</text>
</comment>
<evidence type="ECO:0000256" key="11">
    <source>
        <dbReference type="ARBA" id="ARBA00023242"/>
    </source>
</evidence>
<reference evidence="18" key="1">
    <citation type="submission" date="2023-03" db="EMBL/GenBank/DDBJ databases">
        <authorList>
            <person name="Steffen K."/>
            <person name="Cardenas P."/>
        </authorList>
    </citation>
    <scope>NUCLEOTIDE SEQUENCE</scope>
</reference>
<dbReference type="GO" id="GO:0061630">
    <property type="term" value="F:ubiquitin protein ligase activity"/>
    <property type="evidence" value="ECO:0007669"/>
    <property type="project" value="InterPro"/>
</dbReference>
<keyword evidence="9" id="KW-0833">Ubl conjugation pathway</keyword>
<evidence type="ECO:0000256" key="6">
    <source>
        <dbReference type="ARBA" id="ARBA00022723"/>
    </source>
</evidence>
<evidence type="ECO:0000256" key="14">
    <source>
        <dbReference type="ARBA" id="ARBA00062360"/>
    </source>
</evidence>
<dbReference type="FunFam" id="3.30.40.10:FF:000111">
    <property type="entry name" value="Anaphase-promoting complex subunit 11"/>
    <property type="match status" value="1"/>
</dbReference>
<keyword evidence="12" id="KW-0131">Cell cycle</keyword>
<protein>
    <recommendedName>
        <fullName evidence="4">Anaphase-promoting complex subunit 11</fullName>
    </recommendedName>
    <alternativeName>
        <fullName evidence="15">Cyclosome subunit 11</fullName>
    </alternativeName>
</protein>
<keyword evidence="5" id="KW-0132">Cell division</keyword>
<sequence length="105" mass="12114">MATPDPATESTSSASSPPQFRVKFKKWWAVAVWKWITPNDETECGICRLPFEGCCPDCKFPGDDCALVSGQCRHSFHLHCIQKWLEAQQMQQQCPMCRQEWQFSE</sequence>
<evidence type="ECO:0000256" key="12">
    <source>
        <dbReference type="ARBA" id="ARBA00023306"/>
    </source>
</evidence>
<evidence type="ECO:0000256" key="10">
    <source>
        <dbReference type="ARBA" id="ARBA00022833"/>
    </source>
</evidence>
<keyword evidence="11" id="KW-0539">Nucleus</keyword>
<dbReference type="InterPro" id="IPR001841">
    <property type="entry name" value="Znf_RING"/>
</dbReference>
<dbReference type="InterPro" id="IPR013083">
    <property type="entry name" value="Znf_RING/FYVE/PHD"/>
</dbReference>
<evidence type="ECO:0000256" key="7">
    <source>
        <dbReference type="ARBA" id="ARBA00022771"/>
    </source>
</evidence>
<feature type="domain" description="RING-type" evidence="17">
    <location>
        <begin position="55"/>
        <end position="98"/>
    </location>
</feature>
<comment type="similarity">
    <text evidence="3">Belongs to the RING-box family.</text>
</comment>